<dbReference type="AlphaFoldDB" id="A0A3B0YPI5"/>
<evidence type="ECO:0000313" key="9">
    <source>
        <dbReference type="EMBL" id="VAW77437.1"/>
    </source>
</evidence>
<gene>
    <name evidence="9" type="ORF">MNBD_GAMMA12-1453</name>
</gene>
<evidence type="ECO:0000256" key="5">
    <source>
        <dbReference type="ARBA" id="ARBA00023136"/>
    </source>
</evidence>
<feature type="transmembrane region" description="Helical" evidence="6">
    <location>
        <begin position="250"/>
        <end position="272"/>
    </location>
</feature>
<keyword evidence="5 6" id="KW-0472">Membrane</keyword>
<dbReference type="SUPFAM" id="SSF48317">
    <property type="entry name" value="Acid phosphatase/Vanadium-dependent haloperoxidase"/>
    <property type="match status" value="1"/>
</dbReference>
<evidence type="ECO:0000256" key="6">
    <source>
        <dbReference type="SAM" id="Phobius"/>
    </source>
</evidence>
<feature type="transmembrane region" description="Helical" evidence="6">
    <location>
        <begin position="299"/>
        <end position="325"/>
    </location>
</feature>
<feature type="transmembrane region" description="Helical" evidence="6">
    <location>
        <begin position="12"/>
        <end position="32"/>
    </location>
</feature>
<keyword evidence="3 6" id="KW-0812">Transmembrane</keyword>
<protein>
    <submittedName>
        <fullName evidence="9">Uncharacterized protein</fullName>
    </submittedName>
</protein>
<feature type="transmembrane region" description="Helical" evidence="6">
    <location>
        <begin position="420"/>
        <end position="438"/>
    </location>
</feature>
<dbReference type="GO" id="GO:0005886">
    <property type="term" value="C:plasma membrane"/>
    <property type="evidence" value="ECO:0007669"/>
    <property type="project" value="UniProtKB-SubCell"/>
</dbReference>
<dbReference type="Pfam" id="PF14067">
    <property type="entry name" value="LssY_C"/>
    <property type="match status" value="1"/>
</dbReference>
<dbReference type="InterPro" id="IPR025902">
    <property type="entry name" value="LssY-like-C_dom"/>
</dbReference>
<feature type="transmembrane region" description="Helical" evidence="6">
    <location>
        <begin position="182"/>
        <end position="204"/>
    </location>
</feature>
<dbReference type="PANTHER" id="PTHR30353:SF15">
    <property type="entry name" value="INNER MEMBRANE PROTEIN YABI"/>
    <property type="match status" value="1"/>
</dbReference>
<dbReference type="EMBL" id="UOFL01000131">
    <property type="protein sequence ID" value="VAW77437.1"/>
    <property type="molecule type" value="Genomic_DNA"/>
</dbReference>
<feature type="transmembrane region" description="Helical" evidence="6">
    <location>
        <begin position="365"/>
        <end position="386"/>
    </location>
</feature>
<evidence type="ECO:0000256" key="2">
    <source>
        <dbReference type="ARBA" id="ARBA00022475"/>
    </source>
</evidence>
<comment type="subcellular location">
    <subcellularLocation>
        <location evidence="1">Cell membrane</location>
        <topology evidence="1">Multi-pass membrane protein</topology>
    </subcellularLocation>
</comment>
<feature type="transmembrane region" description="Helical" evidence="6">
    <location>
        <begin position="450"/>
        <end position="469"/>
    </location>
</feature>
<name>A0A3B0YPI5_9ZZZZ</name>
<feature type="transmembrane region" description="Helical" evidence="6">
    <location>
        <begin position="393"/>
        <end position="414"/>
    </location>
</feature>
<organism evidence="9">
    <name type="scientific">hydrothermal vent metagenome</name>
    <dbReference type="NCBI Taxonomy" id="652676"/>
    <lineage>
        <taxon>unclassified sequences</taxon>
        <taxon>metagenomes</taxon>
        <taxon>ecological metagenomes</taxon>
    </lineage>
</organism>
<evidence type="ECO:0000259" key="8">
    <source>
        <dbReference type="Pfam" id="PF14067"/>
    </source>
</evidence>
<evidence type="ECO:0000256" key="3">
    <source>
        <dbReference type="ARBA" id="ARBA00022692"/>
    </source>
</evidence>
<feature type="transmembrane region" description="Helical" evidence="6">
    <location>
        <begin position="71"/>
        <end position="89"/>
    </location>
</feature>
<feature type="transmembrane region" description="Helical" evidence="6">
    <location>
        <begin position="151"/>
        <end position="176"/>
    </location>
</feature>
<evidence type="ECO:0000256" key="4">
    <source>
        <dbReference type="ARBA" id="ARBA00022989"/>
    </source>
</evidence>
<dbReference type="InterPro" id="IPR032816">
    <property type="entry name" value="VTT_dom"/>
</dbReference>
<sequence>MEMETGTFYQLFGNFIDWIGTHQTLTGVLIFLVAMTESLVLVGILMPGAIIMVGAGILISLGKLELWPCLAWAAAGAIAGDGISFWIGYHYKDRLRKIWPFSKTKKLLQKGEEFFKKHGGKSVVLGRFFGPVRAIVPTIAGMLGMQPKRFAFVNILSALAWAPAYILPGLVVGASLQLASEIAFRLVIVMILLVIFYITFHWLIKHLIRYLQHHTQSMTHLVLSWSSRHPFIGQYTSALFKPDTPAYKSLIISGAIFLLASALFILMLIFGFSESKGSGISYTSYQFFQSLRTPFADHLMVFITMLTEPWIYISTAIAVSCWLMFNKMIETLVHFLFAIGMTALLLMALGSLINVPEAAKLNVSASSIAHTTLSLVIFGFVARLLSRVYKRSGVYITLSLFIVLTVISKLYLGHFWLSEIIASIMLGLILLSLTGISLQKYSSRDVSVNPLLWVFCLTFVLVSSLQLYINFESRLTQYQVTVKMTPLSFSSWWNSDWKKLPTWRSDLRSYQQQPMNIQFTGSLSTLKTQLLEQGWRSPEKFHLKSMVHWLNSSASLSKLPILPHVHRGQHQLFIMSFPASSYFWGVAREKQWVLRLWKSDYQLSSSKETIYIGNISSQTSHDSLGILSYPITTSDFIEPMRTLLTQVKQFKYKVVKRQSRSHKFINWDGQILLLTGKLQLQ</sequence>
<dbReference type="InterPro" id="IPR036938">
    <property type="entry name" value="PAP2/HPO_sf"/>
</dbReference>
<dbReference type="InterPro" id="IPR032818">
    <property type="entry name" value="DedA-like"/>
</dbReference>
<feature type="domain" description="LssY-like C-terminal" evidence="8">
    <location>
        <begin position="497"/>
        <end position="620"/>
    </location>
</feature>
<proteinExistence type="predicted"/>
<feature type="transmembrane region" description="Helical" evidence="6">
    <location>
        <begin position="39"/>
        <end position="59"/>
    </location>
</feature>
<accession>A0A3B0YPI5</accession>
<keyword evidence="2" id="KW-1003">Cell membrane</keyword>
<feature type="domain" description="VTT" evidence="7">
    <location>
        <begin position="47"/>
        <end position="169"/>
    </location>
</feature>
<evidence type="ECO:0000256" key="1">
    <source>
        <dbReference type="ARBA" id="ARBA00004651"/>
    </source>
</evidence>
<evidence type="ECO:0000259" key="7">
    <source>
        <dbReference type="Pfam" id="PF09335"/>
    </source>
</evidence>
<reference evidence="9" key="1">
    <citation type="submission" date="2018-06" db="EMBL/GenBank/DDBJ databases">
        <authorList>
            <person name="Zhirakovskaya E."/>
        </authorList>
    </citation>
    <scope>NUCLEOTIDE SEQUENCE</scope>
</reference>
<dbReference type="PANTHER" id="PTHR30353">
    <property type="entry name" value="INNER MEMBRANE PROTEIN DEDA-RELATED"/>
    <property type="match status" value="1"/>
</dbReference>
<dbReference type="Pfam" id="PF09335">
    <property type="entry name" value="VTT_dom"/>
    <property type="match status" value="1"/>
</dbReference>
<keyword evidence="4 6" id="KW-1133">Transmembrane helix</keyword>
<feature type="transmembrane region" description="Helical" evidence="6">
    <location>
        <begin position="332"/>
        <end position="353"/>
    </location>
</feature>